<dbReference type="EMBL" id="ML996084">
    <property type="protein sequence ID" value="KAF2154254.1"/>
    <property type="molecule type" value="Genomic_DNA"/>
</dbReference>
<dbReference type="SUPFAM" id="SSF75304">
    <property type="entry name" value="Amidase signature (AS) enzymes"/>
    <property type="match status" value="1"/>
</dbReference>
<evidence type="ECO:0000256" key="1">
    <source>
        <dbReference type="SAM" id="MobiDB-lite"/>
    </source>
</evidence>
<proteinExistence type="predicted"/>
<dbReference type="InterPro" id="IPR023631">
    <property type="entry name" value="Amidase_dom"/>
</dbReference>
<feature type="region of interest" description="Disordered" evidence="1">
    <location>
        <begin position="494"/>
        <end position="521"/>
    </location>
</feature>
<dbReference type="AlphaFoldDB" id="A0A9P4J3T6"/>
<name>A0A9P4J3T6_9PEZI</name>
<evidence type="ECO:0000313" key="3">
    <source>
        <dbReference type="EMBL" id="KAF2154254.1"/>
    </source>
</evidence>
<dbReference type="InterPro" id="IPR036928">
    <property type="entry name" value="AS_sf"/>
</dbReference>
<evidence type="ECO:0000259" key="2">
    <source>
        <dbReference type="Pfam" id="PF01425"/>
    </source>
</evidence>
<reference evidence="3" key="1">
    <citation type="journal article" date="2020" name="Stud. Mycol.">
        <title>101 Dothideomycetes genomes: a test case for predicting lifestyles and emergence of pathogens.</title>
        <authorList>
            <person name="Haridas S."/>
            <person name="Albert R."/>
            <person name="Binder M."/>
            <person name="Bloem J."/>
            <person name="Labutti K."/>
            <person name="Salamov A."/>
            <person name="Andreopoulos B."/>
            <person name="Baker S."/>
            <person name="Barry K."/>
            <person name="Bills G."/>
            <person name="Bluhm B."/>
            <person name="Cannon C."/>
            <person name="Castanera R."/>
            <person name="Culley D."/>
            <person name="Daum C."/>
            <person name="Ezra D."/>
            <person name="Gonzalez J."/>
            <person name="Henrissat B."/>
            <person name="Kuo A."/>
            <person name="Liang C."/>
            <person name="Lipzen A."/>
            <person name="Lutzoni F."/>
            <person name="Magnuson J."/>
            <person name="Mondo S."/>
            <person name="Nolan M."/>
            <person name="Ohm R."/>
            <person name="Pangilinan J."/>
            <person name="Park H.-J."/>
            <person name="Ramirez L."/>
            <person name="Alfaro M."/>
            <person name="Sun H."/>
            <person name="Tritt A."/>
            <person name="Yoshinaga Y."/>
            <person name="Zwiers L.-H."/>
            <person name="Turgeon B."/>
            <person name="Goodwin S."/>
            <person name="Spatafora J."/>
            <person name="Crous P."/>
            <person name="Grigoriev I."/>
        </authorList>
    </citation>
    <scope>NUCLEOTIDE SEQUENCE</scope>
    <source>
        <strain evidence="3">CBS 260.36</strain>
    </source>
</reference>
<protein>
    <submittedName>
        <fullName evidence="3">Amidase</fullName>
    </submittedName>
</protein>
<organism evidence="3 4">
    <name type="scientific">Myriangium duriaei CBS 260.36</name>
    <dbReference type="NCBI Taxonomy" id="1168546"/>
    <lineage>
        <taxon>Eukaryota</taxon>
        <taxon>Fungi</taxon>
        <taxon>Dikarya</taxon>
        <taxon>Ascomycota</taxon>
        <taxon>Pezizomycotina</taxon>
        <taxon>Dothideomycetes</taxon>
        <taxon>Dothideomycetidae</taxon>
        <taxon>Myriangiales</taxon>
        <taxon>Myriangiaceae</taxon>
        <taxon>Myriangium</taxon>
    </lineage>
</organism>
<evidence type="ECO:0000313" key="4">
    <source>
        <dbReference type="Proteomes" id="UP000799439"/>
    </source>
</evidence>
<accession>A0A9P4J3T6</accession>
<keyword evidence="4" id="KW-1185">Reference proteome</keyword>
<dbReference type="PANTHER" id="PTHR42678:SF34">
    <property type="entry name" value="OS04G0183300 PROTEIN"/>
    <property type="match status" value="1"/>
</dbReference>
<dbReference type="Proteomes" id="UP000799439">
    <property type="component" value="Unassembled WGS sequence"/>
</dbReference>
<feature type="domain" description="Amidase" evidence="2">
    <location>
        <begin position="34"/>
        <end position="474"/>
    </location>
</feature>
<dbReference type="PANTHER" id="PTHR42678">
    <property type="entry name" value="AMIDASE"/>
    <property type="match status" value="1"/>
</dbReference>
<dbReference type="Gene3D" id="3.90.1300.10">
    <property type="entry name" value="Amidase signature (AS) domain"/>
    <property type="match status" value="1"/>
</dbReference>
<sequence length="521" mass="57183">MSGPLTWTACDCAMLLQSNHITSTELVWQYLDHFKKHNKAGLDLRAIITVGGRAVLKQADELDQERRDGRIRGPLHGIPIILKDCIQTSAELNMATTAGAAVFRSSIAREDAEVVRRLREQGLIVFGKASLTEFCGAKAKNTTAGWNAVNGQTQSAWIHGGKKKDDIWYGRSTPGGSSSGSAVGVAAGFAPLSVATETGGSCCMPANRSGLYSLKLSHEPELLEGVLPLCLDHDGLGGMGRSAEDVELLVQAMAGSRKITARTLEWKDLRIGFVDPTKFDAVPTEEDRRDESHLQILKDYDDAIEKIRQHGAKIVYPAALSTMEELSYKDQSVLHIISYLDTVKEWPKWIAKMNNTPVKTLKDIVDWNEANAKYAMPEPHTNQSDLYDALNSKYTQGEVKKMQAEYHAKAREAIEDCLSSNDIDIIIGPGDCSICVVASLARCPSAMVPMTILTGEKGMGQPQGLMIISKRHDEGKMLEFMKLWNKHIGPWQIPTRFREDPPAPTPAPVSDQVSDQTAELS</sequence>
<feature type="compositionally biased region" description="Polar residues" evidence="1">
    <location>
        <begin position="511"/>
        <end position="521"/>
    </location>
</feature>
<dbReference type="Pfam" id="PF01425">
    <property type="entry name" value="Amidase"/>
    <property type="match status" value="1"/>
</dbReference>
<gene>
    <name evidence="3" type="ORF">K461DRAFT_292918</name>
</gene>
<dbReference type="OrthoDB" id="566138at2759"/>
<comment type="caution">
    <text evidence="3">The sequence shown here is derived from an EMBL/GenBank/DDBJ whole genome shotgun (WGS) entry which is preliminary data.</text>
</comment>